<evidence type="ECO:0000256" key="1">
    <source>
        <dbReference type="ARBA" id="ARBA00004442"/>
    </source>
</evidence>
<comment type="caution">
    <text evidence="6">The sequence shown here is derived from an EMBL/GenBank/DDBJ whole genome shotgun (WGS) entry which is preliminary data.</text>
</comment>
<dbReference type="PANTHER" id="PTHR38776:SF1">
    <property type="entry name" value="MLTA-INTERACTING PROTEIN-RELATED"/>
    <property type="match status" value="1"/>
</dbReference>
<comment type="similarity">
    <text evidence="2">Belongs to the MipA/OmpV family.</text>
</comment>
<keyword evidence="4" id="KW-0472">Membrane</keyword>
<dbReference type="Proteomes" id="UP000244069">
    <property type="component" value="Unassembled WGS sequence"/>
</dbReference>
<keyword evidence="3" id="KW-0732">Signal</keyword>
<accession>A0A2T6B3Q4</accession>
<evidence type="ECO:0000256" key="2">
    <source>
        <dbReference type="ARBA" id="ARBA00005722"/>
    </source>
</evidence>
<dbReference type="AlphaFoldDB" id="A0A2T6B3Q4"/>
<comment type="subcellular location">
    <subcellularLocation>
        <location evidence="1">Cell outer membrane</location>
    </subcellularLocation>
</comment>
<proteinExistence type="inferred from homology"/>
<dbReference type="RefSeq" id="WP_158273998.1">
    <property type="nucleotide sequence ID" value="NZ_BMEZ01000004.1"/>
</dbReference>
<reference evidence="6 7" key="1">
    <citation type="submission" date="2018-04" db="EMBL/GenBank/DDBJ databases">
        <title>Genomic Encyclopedia of Archaeal and Bacterial Type Strains, Phase II (KMG-II): from individual species to whole genera.</title>
        <authorList>
            <person name="Goeker M."/>
        </authorList>
    </citation>
    <scope>NUCLEOTIDE SEQUENCE [LARGE SCALE GENOMIC DNA]</scope>
    <source>
        <strain evidence="6 7">DSM 29329</strain>
    </source>
</reference>
<evidence type="ECO:0000256" key="3">
    <source>
        <dbReference type="ARBA" id="ARBA00022729"/>
    </source>
</evidence>
<dbReference type="Pfam" id="PF06629">
    <property type="entry name" value="MipA"/>
    <property type="match status" value="1"/>
</dbReference>
<dbReference type="GO" id="GO:0009279">
    <property type="term" value="C:cell outer membrane"/>
    <property type="evidence" value="ECO:0007669"/>
    <property type="project" value="UniProtKB-SubCell"/>
</dbReference>
<name>A0A2T6B3Q4_9RHOB</name>
<keyword evidence="7" id="KW-1185">Reference proteome</keyword>
<dbReference type="InterPro" id="IPR010583">
    <property type="entry name" value="MipA"/>
</dbReference>
<evidence type="ECO:0000256" key="4">
    <source>
        <dbReference type="ARBA" id="ARBA00023136"/>
    </source>
</evidence>
<gene>
    <name evidence="6" type="ORF">C8N44_10465</name>
</gene>
<dbReference type="EMBL" id="QBKN01000004">
    <property type="protein sequence ID" value="PTX50710.1"/>
    <property type="molecule type" value="Genomic_DNA"/>
</dbReference>
<evidence type="ECO:0000313" key="6">
    <source>
        <dbReference type="EMBL" id="PTX50710.1"/>
    </source>
</evidence>
<dbReference type="OrthoDB" id="5462484at2"/>
<evidence type="ECO:0000313" key="7">
    <source>
        <dbReference type="Proteomes" id="UP000244069"/>
    </source>
</evidence>
<keyword evidence="5" id="KW-0998">Cell outer membrane</keyword>
<organism evidence="6 7">
    <name type="scientific">Allosediminivita pacifica</name>
    <dbReference type="NCBI Taxonomy" id="1267769"/>
    <lineage>
        <taxon>Bacteria</taxon>
        <taxon>Pseudomonadati</taxon>
        <taxon>Pseudomonadota</taxon>
        <taxon>Alphaproteobacteria</taxon>
        <taxon>Rhodobacterales</taxon>
        <taxon>Paracoccaceae</taxon>
        <taxon>Allosediminivita</taxon>
    </lineage>
</organism>
<dbReference type="PANTHER" id="PTHR38776">
    <property type="entry name" value="MLTA-INTERACTING PROTEIN-RELATED"/>
    <property type="match status" value="1"/>
</dbReference>
<sequence length="272" mass="29936">MTGQGQVALQFLRKTDTARPPEDETMQTKTLTLPLIASGAVLCALPAAAQQRQLQFELGAGAKMAPAYEGSEDYEASPSFFGSVSTLNFWFLDLSTKDGNGFAIGPSFGVVSDRDDGDHDRLEGIDDVDFALELGLKAKYRYESWEVFGAIRQGVTGHEGLVGDLGVDYIAFPSLDSEFRIGPRVTYADDEYMETYFSVPNGARLASYDADGGLKSYGLEMSYKQDLTEKWAVKGTVTWDRLAGDVEDSPIVQDRDQGSVGVTLIREFDWRW</sequence>
<evidence type="ECO:0000256" key="5">
    <source>
        <dbReference type="ARBA" id="ARBA00023237"/>
    </source>
</evidence>
<protein>
    <submittedName>
        <fullName evidence="6">Outer membrane scaffolding protein for murein synthesis (MipA/OmpV family)</fullName>
    </submittedName>
</protein>